<comment type="caution">
    <text evidence="1">The sequence shown here is derived from an EMBL/GenBank/DDBJ whole genome shotgun (WGS) entry which is preliminary data.</text>
</comment>
<gene>
    <name evidence="1" type="ORF">KK078_15810</name>
</gene>
<sequence length="66" mass="7658">MAHPRMIIFPKDIQLIIGLGYRASVRLHKKISMSLGKASHQYLTTHEFCEFMGLDLKRVELMLNQT</sequence>
<evidence type="ECO:0000313" key="1">
    <source>
        <dbReference type="EMBL" id="MBT1688036.1"/>
    </source>
</evidence>
<evidence type="ECO:0000313" key="2">
    <source>
        <dbReference type="Proteomes" id="UP001319180"/>
    </source>
</evidence>
<organism evidence="1 2">
    <name type="scientific">Dawidia soli</name>
    <dbReference type="NCBI Taxonomy" id="2782352"/>
    <lineage>
        <taxon>Bacteria</taxon>
        <taxon>Pseudomonadati</taxon>
        <taxon>Bacteroidota</taxon>
        <taxon>Cytophagia</taxon>
        <taxon>Cytophagales</taxon>
        <taxon>Chryseotaleaceae</taxon>
        <taxon>Dawidia</taxon>
    </lineage>
</organism>
<dbReference type="AlphaFoldDB" id="A0AAP2D9T8"/>
<reference evidence="1 2" key="1">
    <citation type="submission" date="2021-05" db="EMBL/GenBank/DDBJ databases">
        <title>A Polyphasic approach of four new species of the genus Ohtaekwangia: Ohtaekwangia histidinii sp. nov., Ohtaekwangia cretensis sp. nov., Ohtaekwangia indiensis sp. nov., Ohtaekwangia reichenbachii sp. nov. from diverse environment.</title>
        <authorList>
            <person name="Octaviana S."/>
        </authorList>
    </citation>
    <scope>NUCLEOTIDE SEQUENCE [LARGE SCALE GENOMIC DNA]</scope>
    <source>
        <strain evidence="1 2">PWU37</strain>
    </source>
</reference>
<proteinExistence type="predicted"/>
<dbReference type="Proteomes" id="UP001319180">
    <property type="component" value="Unassembled WGS sequence"/>
</dbReference>
<name>A0AAP2D9T8_9BACT</name>
<protein>
    <submittedName>
        <fullName evidence="1">Uncharacterized protein</fullName>
    </submittedName>
</protein>
<keyword evidence="2" id="KW-1185">Reference proteome</keyword>
<accession>A0AAP2D9T8</accession>
<dbReference type="EMBL" id="JAHESC010000022">
    <property type="protein sequence ID" value="MBT1688036.1"/>
    <property type="molecule type" value="Genomic_DNA"/>
</dbReference>
<dbReference type="RefSeq" id="WP_254091264.1">
    <property type="nucleotide sequence ID" value="NZ_JAHESC010000022.1"/>
</dbReference>